<accession>A0A9W8EAS9</accession>
<dbReference type="InterPro" id="IPR056535">
    <property type="entry name" value="TPR_NUP160_M"/>
</dbReference>
<dbReference type="GO" id="GO:0017056">
    <property type="term" value="F:structural constituent of nuclear pore"/>
    <property type="evidence" value="ECO:0007669"/>
    <property type="project" value="TreeGrafter"/>
</dbReference>
<dbReference type="InterPro" id="IPR059141">
    <property type="entry name" value="Beta-prop_Nup120_160"/>
</dbReference>
<dbReference type="OrthoDB" id="67716at2759"/>
<dbReference type="GO" id="GO:0005643">
    <property type="term" value="C:nuclear pore"/>
    <property type="evidence" value="ECO:0007669"/>
    <property type="project" value="TreeGrafter"/>
</dbReference>
<evidence type="ECO:0000259" key="5">
    <source>
        <dbReference type="Pfam" id="PF11715"/>
    </source>
</evidence>
<reference evidence="9" key="1">
    <citation type="submission" date="2022-07" db="EMBL/GenBank/DDBJ databases">
        <title>Phylogenomic reconstructions and comparative analyses of Kickxellomycotina fungi.</title>
        <authorList>
            <person name="Reynolds N.K."/>
            <person name="Stajich J.E."/>
            <person name="Barry K."/>
            <person name="Grigoriev I.V."/>
            <person name="Crous P."/>
            <person name="Smith M.E."/>
        </authorList>
    </citation>
    <scope>NUCLEOTIDE SEQUENCE</scope>
    <source>
        <strain evidence="9">RSA 567</strain>
    </source>
</reference>
<evidence type="ECO:0000256" key="3">
    <source>
        <dbReference type="ARBA" id="ARBA00023242"/>
    </source>
</evidence>
<comment type="caution">
    <text evidence="9">The sequence shown here is derived from an EMBL/GenBank/DDBJ whole genome shotgun (WGS) entry which is preliminary data.</text>
</comment>
<feature type="domain" description="Nucleoporin Nup120/160 beta-propeller" evidence="5">
    <location>
        <begin position="157"/>
        <end position="731"/>
    </location>
</feature>
<dbReference type="EMBL" id="JANBQB010000079">
    <property type="protein sequence ID" value="KAJ1982822.1"/>
    <property type="molecule type" value="Genomic_DNA"/>
</dbReference>
<feature type="domain" description="NUP160 middle TPR" evidence="8">
    <location>
        <begin position="1471"/>
        <end position="1534"/>
    </location>
</feature>
<dbReference type="Pfam" id="PF23354">
    <property type="entry name" value="TPR_NUP160_120_M"/>
    <property type="match status" value="1"/>
</dbReference>
<feature type="domain" description="NUP160 C-terminal TPR" evidence="7">
    <location>
        <begin position="1604"/>
        <end position="1855"/>
    </location>
</feature>
<dbReference type="Pfam" id="PF23300">
    <property type="entry name" value="HEAT_Nup120"/>
    <property type="match status" value="1"/>
</dbReference>
<dbReference type="PANTHER" id="PTHR21286:SF0">
    <property type="entry name" value="NUCLEAR PORE COMPLEX PROTEIN NUP160"/>
    <property type="match status" value="1"/>
</dbReference>
<feature type="region of interest" description="Disordered" evidence="4">
    <location>
        <begin position="1858"/>
        <end position="1885"/>
    </location>
</feature>
<gene>
    <name evidence="9" type="ORF">H4R34_001590</name>
</gene>
<evidence type="ECO:0000313" key="10">
    <source>
        <dbReference type="Proteomes" id="UP001151582"/>
    </source>
</evidence>
<comment type="subcellular location">
    <subcellularLocation>
        <location evidence="1">Nucleus</location>
    </subcellularLocation>
</comment>
<sequence length="1923" mass="211588">MPAPLAETTAPYVWFGHTSVQLDNIDSTQSNGQVYNVHIGGFASDPDEDDSATSAGMRFSADHAYRPEARQLTFEPLSTPWENDHTGSASTAWMGESRTSGIVSLGALASQSVVSWRITGDGRGLELRHISWQAEAVSTTASSRQWSNAGGLGAAVHRAHRHHNSLAAPLLFQFPGQVLPDPACYPDDASQALLVCLALSTGHVLRLHFRAPHLFARDSLVVTRCAVYPVSSLVQGRRVGLLTHGIDAQTLAIGCHDGVCILVQEINSYGTNDFAESEMASAGLFSQVKTFLPYVSSRLFPTSSRPLHADAEARWTHPTSEWQPVAMASLATTDIVHGAAVSQRYLFSLGRDRHLRIWSVTRQTCVRAIPLPYLDAHGRVESPQTARDRPVHALPPMPRSYVHVVPDYLVRPLGLLHTQFYVVVYVPDDKQPYFAFFQGEVDPGDGQLVDLALRGHKLCRGIVSPTSSQSDINDLIDFQLASTPTLLPPMTQTDLPSALPVDSVMLWALWDAGSGPAASLTVSYTFMLPLSNPDCFDYSHPDYGDRWYNVLPSPHPEQLQFGTYFDAQLTHLRKVCRELPAKSGCTTARDDLYLRGMADLFLDYLLYPGRFAWSTLLYALEQYHASVDAPTLPLATARALGSQSLRELVTGTVGSQLAPAVDSDTGAFDQATFRQQHQTEWMRYLNLCMQRQASLETPHRLVTLDSAEAGAAFPGVWVSRGSCLAMLRVADTCNVLHHYTTDRDALDLDLECSLLPIPRLHTLYPDLASLPHLQAILKLLTAGRRLTEMLTGDQVGQLLSGIAQWVSQHGTHNLVESAMPGWYNEFVIQPLSDASLEPLAVKVMQDAVDTAGVWKEAWARLVHLLLWTESSGQPTSHDSQAVATESDPDAPWHPSPYLEALAAAHFQQGTMARATLVRHLAVVWVVLYGMQRNLGITFDHLIQPTVQAESHLAWTTTQCHTTMGHLVHRYQVMQWIVGQSMYPARCVQFDDSRGPTTAVPSSELYTLTQQHAQTTDSSDSGITKVQQERCHFLTDAMQPPQAAPSLHTGLAQGQRSGRPGIERVTKHLSSLRVSDRSNTRLTALAVARPPLASSNKAASVGLEYSLPHSLLAKYYPITYGDPLASKTSAPADEATPMTIAITKRAPLAQTVSLTSYQLWRQLGVFAAWLQPNASPASSSFVDTSTCSQGEANPVTPVDPTVFPTGLCQLVLHLLEGTNPQLAHNLLVLTPTNLATQYLWGKLYVQLRMFANAFGCFKRAGAAAFIGEPAIDPLTAPLHAVLPETVRTALAYFTLCADQMEVQRQYIYVTQYCRLALCSLAETDPHHGLGAHAAMAETDNALDVRDKAYHLYFRIFHSTLQSGHYEEAYMAMLHTQGNPAMQRDCLRHLIAVLCETNQVYLITRWSFGGLQPEVERTLLFKARNSDITLAPLADGQVAASQSDQDARRIAAPGQTRNDGERQVTAHQSPAAASPNYYKILYAYHIYRGDYRNASSIMYQYAQRLQTVSHRDPASFIGCLIEQAKVYLTAIQALELVDAEYAWITVPRLAQASTNRQSKKRRTTLDSSATKLPAHTAVPGPAAIPELELLHDLGLDSIEAQPALVELTTIRQEYQLCLAKLNLVGKFPELQLMAHTLDCHEAIMLFARSDMYDHAFSLGAVFAMDLSYIFRHLAAKCVRVTKVMANTAMALPEYAADPDMIAAAADEAELLALEALQLGDELWQLESMANFAGPLADRVWKLLERYLAIHDPIVSPTPSTTKSPAGVYRAAVLDQVLQSQGHPPAWLVDPLFQRQPDTLIRLLLKHGRLESAGRFTLQYLEQALPQNRLVPINHACMRWLPFALFDQLLLAMDNQLKQKSARPSVTPSTPSRPSATATSLTSLSSTNAGSHSLGLANVRAKVVRALEVYTQRVERETEECLAQAS</sequence>
<dbReference type="InterPro" id="IPR056548">
    <property type="entry name" value="HEAT_Nup120"/>
</dbReference>
<dbReference type="Pfam" id="PF11715">
    <property type="entry name" value="Beta-prop_Nup120_160"/>
    <property type="match status" value="1"/>
</dbReference>
<keyword evidence="2" id="KW-0813">Transport</keyword>
<evidence type="ECO:0000256" key="1">
    <source>
        <dbReference type="ARBA" id="ARBA00004123"/>
    </source>
</evidence>
<protein>
    <recommendedName>
        <fullName evidence="11">Nucleoporin Nup120/160-domain-containing protein</fullName>
    </recommendedName>
</protein>
<organism evidence="9 10">
    <name type="scientific">Dimargaris verticillata</name>
    <dbReference type="NCBI Taxonomy" id="2761393"/>
    <lineage>
        <taxon>Eukaryota</taxon>
        <taxon>Fungi</taxon>
        <taxon>Fungi incertae sedis</taxon>
        <taxon>Zoopagomycota</taxon>
        <taxon>Kickxellomycotina</taxon>
        <taxon>Dimargaritomycetes</taxon>
        <taxon>Dimargaritales</taxon>
        <taxon>Dimargaritaceae</taxon>
        <taxon>Dimargaris</taxon>
    </lineage>
</organism>
<evidence type="ECO:0000259" key="6">
    <source>
        <dbReference type="Pfam" id="PF23300"/>
    </source>
</evidence>
<dbReference type="InterPro" id="IPR056536">
    <property type="entry name" value="TPR_NUP160_C"/>
</dbReference>
<dbReference type="Proteomes" id="UP001151582">
    <property type="component" value="Unassembled WGS sequence"/>
</dbReference>
<dbReference type="PANTHER" id="PTHR21286">
    <property type="entry name" value="NUCLEAR PORE COMPLEX PROTEIN NUP160"/>
    <property type="match status" value="1"/>
</dbReference>
<feature type="domain" description="Nucleoporin nup120-like HEAT repeat" evidence="6">
    <location>
        <begin position="1211"/>
        <end position="1394"/>
    </location>
</feature>
<evidence type="ECO:0000259" key="7">
    <source>
        <dbReference type="Pfam" id="PF23347"/>
    </source>
</evidence>
<evidence type="ECO:0000256" key="4">
    <source>
        <dbReference type="SAM" id="MobiDB-lite"/>
    </source>
</evidence>
<keyword evidence="3" id="KW-0539">Nucleus</keyword>
<evidence type="ECO:0008006" key="11">
    <source>
        <dbReference type="Google" id="ProtNLM"/>
    </source>
</evidence>
<proteinExistence type="predicted"/>
<evidence type="ECO:0000256" key="2">
    <source>
        <dbReference type="ARBA" id="ARBA00022448"/>
    </source>
</evidence>
<feature type="compositionally biased region" description="Low complexity" evidence="4">
    <location>
        <begin position="1859"/>
        <end position="1884"/>
    </location>
</feature>
<evidence type="ECO:0000313" key="9">
    <source>
        <dbReference type="EMBL" id="KAJ1982822.1"/>
    </source>
</evidence>
<name>A0A9W8EAS9_9FUNG</name>
<dbReference type="Pfam" id="PF23347">
    <property type="entry name" value="TPR_Nup160_C"/>
    <property type="match status" value="1"/>
</dbReference>
<evidence type="ECO:0000259" key="8">
    <source>
        <dbReference type="Pfam" id="PF23354"/>
    </source>
</evidence>
<keyword evidence="10" id="KW-1185">Reference proteome</keyword>
<dbReference type="InterPro" id="IPR021717">
    <property type="entry name" value="Nucleoporin_Nup160"/>
</dbReference>